<dbReference type="GeneTree" id="ENSGT01020000230338"/>
<dbReference type="GO" id="GO:0005886">
    <property type="term" value="C:plasma membrane"/>
    <property type="evidence" value="ECO:0007669"/>
    <property type="project" value="InterPro"/>
</dbReference>
<evidence type="ECO:0000313" key="5">
    <source>
        <dbReference type="Ensembl" id="ENSPKIP00000030529.1"/>
    </source>
</evidence>
<feature type="domain" description="C-type lectin" evidence="4">
    <location>
        <begin position="108"/>
        <end position="212"/>
    </location>
</feature>
<keyword evidence="3" id="KW-0175">Coiled coil</keyword>
<dbReference type="Proteomes" id="UP000261540">
    <property type="component" value="Unplaced"/>
</dbReference>
<accession>A0A3B3SIE3</accession>
<dbReference type="InterPro" id="IPR016187">
    <property type="entry name" value="CTDL_fold"/>
</dbReference>
<keyword evidence="2" id="KW-0430">Lectin</keyword>
<protein>
    <recommendedName>
        <fullName evidence="4">C-type lectin domain-containing protein</fullName>
    </recommendedName>
</protein>
<evidence type="ECO:0000259" key="4">
    <source>
        <dbReference type="PROSITE" id="PS50041"/>
    </source>
</evidence>
<evidence type="ECO:0000256" key="3">
    <source>
        <dbReference type="SAM" id="Coils"/>
    </source>
</evidence>
<dbReference type="AlphaFoldDB" id="A0A3B3SIE3"/>
<keyword evidence="6" id="KW-1185">Reference proteome</keyword>
<evidence type="ECO:0000313" key="6">
    <source>
        <dbReference type="Proteomes" id="UP000261540"/>
    </source>
</evidence>
<dbReference type="PANTHER" id="PTHR15028">
    <property type="entry name" value="CD72-RELATED"/>
    <property type="match status" value="1"/>
</dbReference>
<proteinExistence type="predicted"/>
<evidence type="ECO:0000256" key="2">
    <source>
        <dbReference type="ARBA" id="ARBA00022734"/>
    </source>
</evidence>
<dbReference type="Pfam" id="PF00059">
    <property type="entry name" value="Lectin_C"/>
    <property type="match status" value="1"/>
</dbReference>
<feature type="coiled-coil region" evidence="3">
    <location>
        <begin position="5"/>
        <end position="46"/>
    </location>
</feature>
<reference evidence="5" key="1">
    <citation type="submission" date="2025-08" db="UniProtKB">
        <authorList>
            <consortium name="Ensembl"/>
        </authorList>
    </citation>
    <scope>IDENTIFICATION</scope>
</reference>
<evidence type="ECO:0000256" key="1">
    <source>
        <dbReference type="ARBA" id="ARBA00004167"/>
    </source>
</evidence>
<dbReference type="Gene3D" id="3.10.100.10">
    <property type="entry name" value="Mannose-Binding Protein A, subunit A"/>
    <property type="match status" value="1"/>
</dbReference>
<dbReference type="Ensembl" id="ENSPKIT00000011350.1">
    <property type="protein sequence ID" value="ENSPKIP00000030529.1"/>
    <property type="gene ID" value="ENSPKIG00000011350.1"/>
</dbReference>
<reference evidence="5" key="2">
    <citation type="submission" date="2025-09" db="UniProtKB">
        <authorList>
            <consortium name="Ensembl"/>
        </authorList>
    </citation>
    <scope>IDENTIFICATION</scope>
</reference>
<dbReference type="SUPFAM" id="SSF56436">
    <property type="entry name" value="C-type lectin-like"/>
    <property type="match status" value="1"/>
</dbReference>
<dbReference type="GO" id="GO:0004888">
    <property type="term" value="F:transmembrane signaling receptor activity"/>
    <property type="evidence" value="ECO:0007669"/>
    <property type="project" value="InterPro"/>
</dbReference>
<dbReference type="InterPro" id="IPR016186">
    <property type="entry name" value="C-type_lectin-like/link_sf"/>
</dbReference>
<dbReference type="PANTHER" id="PTHR15028:SF6">
    <property type="entry name" value="B-CELL DIFFERENTIATION ANTIGEN CD72"/>
    <property type="match status" value="1"/>
</dbReference>
<dbReference type="InterPro" id="IPR001304">
    <property type="entry name" value="C-type_lectin-like"/>
</dbReference>
<dbReference type="InterPro" id="IPR033992">
    <property type="entry name" value="NKR-like_CTLD"/>
</dbReference>
<sequence>MEGDLQQLRSNNRNLTEEKEQIQEEISQIEQHCSSLASDNNQLKENYTVLTNYNNHLQKNYSITAKQKDVLQKNYKAVLDKSHHLTSYCDTNEIQKPCRPCPQDWEPFNSNCYFISMEQKSWKDSRIECLKLGADLVIMESKEEQGFFNGKNDNHWIGLTYVEKKGWIWLDGRSLTGLQKPSSYSRNGYCGIVQWWHISWQTCDKKARWICETRALLLNHL</sequence>
<organism evidence="5 6">
    <name type="scientific">Paramormyrops kingsleyae</name>
    <dbReference type="NCBI Taxonomy" id="1676925"/>
    <lineage>
        <taxon>Eukaryota</taxon>
        <taxon>Metazoa</taxon>
        <taxon>Chordata</taxon>
        <taxon>Craniata</taxon>
        <taxon>Vertebrata</taxon>
        <taxon>Euteleostomi</taxon>
        <taxon>Actinopterygii</taxon>
        <taxon>Neopterygii</taxon>
        <taxon>Teleostei</taxon>
        <taxon>Osteoglossocephala</taxon>
        <taxon>Osteoglossomorpha</taxon>
        <taxon>Osteoglossiformes</taxon>
        <taxon>Mormyridae</taxon>
        <taxon>Paramormyrops</taxon>
    </lineage>
</organism>
<comment type="subcellular location">
    <subcellularLocation>
        <location evidence="1">Membrane</location>
        <topology evidence="1">Single-pass membrane protein</topology>
    </subcellularLocation>
</comment>
<dbReference type="SMART" id="SM00034">
    <property type="entry name" value="CLECT"/>
    <property type="match status" value="1"/>
</dbReference>
<dbReference type="InterPro" id="IPR039689">
    <property type="entry name" value="CD72"/>
</dbReference>
<dbReference type="GO" id="GO:0030246">
    <property type="term" value="F:carbohydrate binding"/>
    <property type="evidence" value="ECO:0007669"/>
    <property type="project" value="UniProtKB-KW"/>
</dbReference>
<name>A0A3B3SIE3_9TELE</name>
<dbReference type="CDD" id="cd03593">
    <property type="entry name" value="CLECT_NK_receptors_like"/>
    <property type="match status" value="1"/>
</dbReference>
<dbReference type="PROSITE" id="PS50041">
    <property type="entry name" value="C_TYPE_LECTIN_2"/>
    <property type="match status" value="1"/>
</dbReference>